<dbReference type="SUPFAM" id="SSF48264">
    <property type="entry name" value="Cytochrome P450"/>
    <property type="match status" value="1"/>
</dbReference>
<feature type="transmembrane region" description="Helical" evidence="7">
    <location>
        <begin position="6"/>
        <end position="28"/>
    </location>
</feature>
<evidence type="ECO:0000313" key="8">
    <source>
        <dbReference type="EMBL" id="KAH7156094.1"/>
    </source>
</evidence>
<dbReference type="PRINTS" id="PR00463">
    <property type="entry name" value="EP450I"/>
</dbReference>
<dbReference type="OrthoDB" id="2789670at2759"/>
<evidence type="ECO:0000256" key="3">
    <source>
        <dbReference type="ARBA" id="ARBA00022723"/>
    </source>
</evidence>
<evidence type="ECO:0000256" key="2">
    <source>
        <dbReference type="ARBA" id="ARBA00022617"/>
    </source>
</evidence>
<proteinExistence type="inferred from homology"/>
<comment type="similarity">
    <text evidence="6">Belongs to the cytochrome P450 family.</text>
</comment>
<dbReference type="AlphaFoldDB" id="A0A9P9JDJ0"/>
<keyword evidence="4 5" id="KW-0408">Iron</keyword>
<dbReference type="InterPro" id="IPR017972">
    <property type="entry name" value="Cyt_P450_CS"/>
</dbReference>
<dbReference type="InterPro" id="IPR001128">
    <property type="entry name" value="Cyt_P450"/>
</dbReference>
<organism evidence="8 9">
    <name type="scientific">Dactylonectria macrodidyma</name>
    <dbReference type="NCBI Taxonomy" id="307937"/>
    <lineage>
        <taxon>Eukaryota</taxon>
        <taxon>Fungi</taxon>
        <taxon>Dikarya</taxon>
        <taxon>Ascomycota</taxon>
        <taxon>Pezizomycotina</taxon>
        <taxon>Sordariomycetes</taxon>
        <taxon>Hypocreomycetidae</taxon>
        <taxon>Hypocreales</taxon>
        <taxon>Nectriaceae</taxon>
        <taxon>Dactylonectria</taxon>
    </lineage>
</organism>
<comment type="caution">
    <text evidence="8">The sequence shown here is derived from an EMBL/GenBank/DDBJ whole genome shotgun (WGS) entry which is preliminary data.</text>
</comment>
<dbReference type="Pfam" id="PF00067">
    <property type="entry name" value="p450"/>
    <property type="match status" value="1"/>
</dbReference>
<sequence>MYSILVPAGIVSFLFVYFIVSPIFVYFLDRKGFQKYPTINPIAGITDLGYMYEYYKGFSTKSLSRSKRLNELHKVHPVIRIGPNALSFSGVQAIKDIYGHGTPCTKDTFYEVTAGTHSHLADVVEKAEHARKRKVLSSAYALKNLEDWEFKVAEKADQFLKACDASCTSPLKAGTIPEPSDLRFDYRKYSNFFSIDAIADIGISEKLGMLVRGDDTCSAERMDGTFHEVHFRDALHSLARAQTHLVWGYSWFKFNTFLATLVSKDFRRMMHLDRSWGDLVYHRARKRMARYEAGEIHDDFFQALMQDKGGNDHNLDWGEIVAEINIMMNAGSDTTAMAMVNVMYYLLKNPTVLEKLREEVDTVLDPDEIVAPYDKVKHLPYLQAVLNESLRIAPPVIFSLPRKTPAEGCQISTEFVPGNTTVGISAYVAHRDEEVFPDAETFKPDRWLGDKGRELQRGFIAFSAGARGCIGRNISYLEQTVLLASVVHRYELALANPDWEPEVVETTNMCMKELPVKVWRREL</sequence>
<dbReference type="Gene3D" id="1.10.630.10">
    <property type="entry name" value="Cytochrome P450"/>
    <property type="match status" value="1"/>
</dbReference>
<keyword evidence="7" id="KW-1133">Transmembrane helix</keyword>
<keyword evidence="6" id="KW-0503">Monooxygenase</keyword>
<keyword evidence="7" id="KW-0472">Membrane</keyword>
<dbReference type="InterPro" id="IPR002401">
    <property type="entry name" value="Cyt_P450_E_grp-I"/>
</dbReference>
<dbReference type="GO" id="GO:0004497">
    <property type="term" value="F:monooxygenase activity"/>
    <property type="evidence" value="ECO:0007669"/>
    <property type="project" value="UniProtKB-KW"/>
</dbReference>
<dbReference type="PANTHER" id="PTHR24305">
    <property type="entry name" value="CYTOCHROME P450"/>
    <property type="match status" value="1"/>
</dbReference>
<evidence type="ECO:0000256" key="4">
    <source>
        <dbReference type="ARBA" id="ARBA00023004"/>
    </source>
</evidence>
<comment type="cofactor">
    <cofactor evidence="1 5">
        <name>heme</name>
        <dbReference type="ChEBI" id="CHEBI:30413"/>
    </cofactor>
</comment>
<name>A0A9P9JDJ0_9HYPO</name>
<keyword evidence="6" id="KW-0560">Oxidoreductase</keyword>
<accession>A0A9P9JDJ0</accession>
<gene>
    <name evidence="8" type="ORF">EDB81DRAFT_647038</name>
</gene>
<dbReference type="EMBL" id="JAGMUV010000005">
    <property type="protein sequence ID" value="KAH7156094.1"/>
    <property type="molecule type" value="Genomic_DNA"/>
</dbReference>
<dbReference type="Proteomes" id="UP000738349">
    <property type="component" value="Unassembled WGS sequence"/>
</dbReference>
<keyword evidence="3 5" id="KW-0479">Metal-binding</keyword>
<evidence type="ECO:0000256" key="6">
    <source>
        <dbReference type="RuleBase" id="RU000461"/>
    </source>
</evidence>
<keyword evidence="2 5" id="KW-0349">Heme</keyword>
<keyword evidence="7" id="KW-0812">Transmembrane</keyword>
<evidence type="ECO:0000256" key="1">
    <source>
        <dbReference type="ARBA" id="ARBA00001971"/>
    </source>
</evidence>
<dbReference type="PROSITE" id="PS00086">
    <property type="entry name" value="CYTOCHROME_P450"/>
    <property type="match status" value="1"/>
</dbReference>
<dbReference type="CDD" id="cd11061">
    <property type="entry name" value="CYP67-like"/>
    <property type="match status" value="1"/>
</dbReference>
<evidence type="ECO:0000256" key="5">
    <source>
        <dbReference type="PIRSR" id="PIRSR602401-1"/>
    </source>
</evidence>
<dbReference type="PRINTS" id="PR00385">
    <property type="entry name" value="P450"/>
</dbReference>
<protein>
    <submittedName>
        <fullName evidence="8">Cytochrome P450</fullName>
    </submittedName>
</protein>
<dbReference type="GO" id="GO:0016705">
    <property type="term" value="F:oxidoreductase activity, acting on paired donors, with incorporation or reduction of molecular oxygen"/>
    <property type="evidence" value="ECO:0007669"/>
    <property type="project" value="InterPro"/>
</dbReference>
<evidence type="ECO:0000256" key="7">
    <source>
        <dbReference type="SAM" id="Phobius"/>
    </source>
</evidence>
<keyword evidence="9" id="KW-1185">Reference proteome</keyword>
<dbReference type="GO" id="GO:0020037">
    <property type="term" value="F:heme binding"/>
    <property type="evidence" value="ECO:0007669"/>
    <property type="project" value="InterPro"/>
</dbReference>
<dbReference type="InterPro" id="IPR050121">
    <property type="entry name" value="Cytochrome_P450_monoxygenase"/>
</dbReference>
<feature type="binding site" description="axial binding residue" evidence="5">
    <location>
        <position position="469"/>
    </location>
    <ligand>
        <name>heme</name>
        <dbReference type="ChEBI" id="CHEBI:30413"/>
    </ligand>
    <ligandPart>
        <name>Fe</name>
        <dbReference type="ChEBI" id="CHEBI:18248"/>
    </ligandPart>
</feature>
<evidence type="ECO:0000313" key="9">
    <source>
        <dbReference type="Proteomes" id="UP000738349"/>
    </source>
</evidence>
<dbReference type="GO" id="GO:0005506">
    <property type="term" value="F:iron ion binding"/>
    <property type="evidence" value="ECO:0007669"/>
    <property type="project" value="InterPro"/>
</dbReference>
<dbReference type="InterPro" id="IPR036396">
    <property type="entry name" value="Cyt_P450_sf"/>
</dbReference>
<reference evidence="8" key="1">
    <citation type="journal article" date="2021" name="Nat. Commun.">
        <title>Genetic determinants of endophytism in the Arabidopsis root mycobiome.</title>
        <authorList>
            <person name="Mesny F."/>
            <person name="Miyauchi S."/>
            <person name="Thiergart T."/>
            <person name="Pickel B."/>
            <person name="Atanasova L."/>
            <person name="Karlsson M."/>
            <person name="Huettel B."/>
            <person name="Barry K.W."/>
            <person name="Haridas S."/>
            <person name="Chen C."/>
            <person name="Bauer D."/>
            <person name="Andreopoulos W."/>
            <person name="Pangilinan J."/>
            <person name="LaButti K."/>
            <person name="Riley R."/>
            <person name="Lipzen A."/>
            <person name="Clum A."/>
            <person name="Drula E."/>
            <person name="Henrissat B."/>
            <person name="Kohler A."/>
            <person name="Grigoriev I.V."/>
            <person name="Martin F.M."/>
            <person name="Hacquard S."/>
        </authorList>
    </citation>
    <scope>NUCLEOTIDE SEQUENCE</scope>
    <source>
        <strain evidence="8">MPI-CAGE-AT-0147</strain>
    </source>
</reference>
<dbReference type="PANTHER" id="PTHR24305:SF172">
    <property type="entry name" value="P450, PUTATIVE (EUROFUNG)-RELATED"/>
    <property type="match status" value="1"/>
</dbReference>